<evidence type="ECO:0000313" key="3">
    <source>
        <dbReference type="EMBL" id="SFS87172.1"/>
    </source>
</evidence>
<feature type="domain" description="GIY-YIG" evidence="2">
    <location>
        <begin position="5"/>
        <end position="80"/>
    </location>
</feature>
<keyword evidence="3" id="KW-0255">Endonuclease</keyword>
<dbReference type="InterPro" id="IPR035901">
    <property type="entry name" value="GIY-YIG_endonuc_sf"/>
</dbReference>
<dbReference type="PANTHER" id="PTHR34477:SF1">
    <property type="entry name" value="UPF0213 PROTEIN YHBQ"/>
    <property type="match status" value="1"/>
</dbReference>
<sequence length="95" mass="11323">MKRERPYTVYILECADGTYYTGITTHMKRRLSQHRDGKGAKYTRGRAPLHLRWMEEQESHSEALKREHEIKGMTRRQKIQLIAERGMVDAETEKF</sequence>
<dbReference type="InterPro" id="IPR050190">
    <property type="entry name" value="UPF0213_domain"/>
</dbReference>
<comment type="similarity">
    <text evidence="1">Belongs to the UPF0213 family.</text>
</comment>
<dbReference type="CDD" id="cd10456">
    <property type="entry name" value="GIY-YIG_UPF0213"/>
    <property type="match status" value="1"/>
</dbReference>
<organism evidence="3 4">
    <name type="scientific">Marininema halotolerans</name>
    <dbReference type="NCBI Taxonomy" id="1155944"/>
    <lineage>
        <taxon>Bacteria</taxon>
        <taxon>Bacillati</taxon>
        <taxon>Bacillota</taxon>
        <taxon>Bacilli</taxon>
        <taxon>Bacillales</taxon>
        <taxon>Thermoactinomycetaceae</taxon>
        <taxon>Marininema</taxon>
    </lineage>
</organism>
<dbReference type="AlphaFoldDB" id="A0A1I6TD97"/>
<dbReference type="Pfam" id="PF01541">
    <property type="entry name" value="GIY-YIG"/>
    <property type="match status" value="1"/>
</dbReference>
<dbReference type="Proteomes" id="UP000198660">
    <property type="component" value="Unassembled WGS sequence"/>
</dbReference>
<evidence type="ECO:0000259" key="2">
    <source>
        <dbReference type="PROSITE" id="PS50164"/>
    </source>
</evidence>
<evidence type="ECO:0000256" key="1">
    <source>
        <dbReference type="ARBA" id="ARBA00007435"/>
    </source>
</evidence>
<name>A0A1I6TD97_9BACL</name>
<dbReference type="InterPro" id="IPR000305">
    <property type="entry name" value="GIY-YIG_endonuc"/>
</dbReference>
<dbReference type="SUPFAM" id="SSF82771">
    <property type="entry name" value="GIY-YIG endonuclease"/>
    <property type="match status" value="1"/>
</dbReference>
<keyword evidence="4" id="KW-1185">Reference proteome</keyword>
<dbReference type="OrthoDB" id="9807770at2"/>
<keyword evidence="3" id="KW-0378">Hydrolase</keyword>
<proteinExistence type="inferred from homology"/>
<keyword evidence="3" id="KW-0540">Nuclease</keyword>
<reference evidence="4" key="1">
    <citation type="submission" date="2016-10" db="EMBL/GenBank/DDBJ databases">
        <authorList>
            <person name="Varghese N."/>
            <person name="Submissions S."/>
        </authorList>
    </citation>
    <scope>NUCLEOTIDE SEQUENCE [LARGE SCALE GENOMIC DNA]</scope>
    <source>
        <strain evidence="4">DSM 45789</strain>
    </source>
</reference>
<evidence type="ECO:0000313" key="4">
    <source>
        <dbReference type="Proteomes" id="UP000198660"/>
    </source>
</evidence>
<dbReference type="EMBL" id="FPAA01000009">
    <property type="protein sequence ID" value="SFS87172.1"/>
    <property type="molecule type" value="Genomic_DNA"/>
</dbReference>
<dbReference type="RefSeq" id="WP_091837992.1">
    <property type="nucleotide sequence ID" value="NZ_FPAA01000009.1"/>
</dbReference>
<protein>
    <submittedName>
        <fullName evidence="3">Putative endonuclease</fullName>
    </submittedName>
</protein>
<dbReference type="PANTHER" id="PTHR34477">
    <property type="entry name" value="UPF0213 PROTEIN YHBQ"/>
    <property type="match status" value="1"/>
</dbReference>
<accession>A0A1I6TD97</accession>
<dbReference type="Gene3D" id="3.40.1440.10">
    <property type="entry name" value="GIY-YIG endonuclease"/>
    <property type="match status" value="1"/>
</dbReference>
<gene>
    <name evidence="3" type="ORF">SAMN05444972_109180</name>
</gene>
<dbReference type="GO" id="GO:0004519">
    <property type="term" value="F:endonuclease activity"/>
    <property type="evidence" value="ECO:0007669"/>
    <property type="project" value="UniProtKB-KW"/>
</dbReference>
<dbReference type="PROSITE" id="PS50164">
    <property type="entry name" value="GIY_YIG"/>
    <property type="match status" value="1"/>
</dbReference>